<evidence type="ECO:0000256" key="7">
    <source>
        <dbReference type="ARBA" id="ARBA00022679"/>
    </source>
</evidence>
<gene>
    <name evidence="17" type="primary">MOGAT2</name>
    <name evidence="17" type="ORF">H4R26_003710</name>
</gene>
<dbReference type="GO" id="GO:0005789">
    <property type="term" value="C:endoplasmic reticulum membrane"/>
    <property type="evidence" value="ECO:0007669"/>
    <property type="project" value="UniProtKB-SubCell"/>
</dbReference>
<comment type="caution">
    <text evidence="16">Lacks conserved residue(s) required for the propagation of feature annotation.</text>
</comment>
<dbReference type="GO" id="GO:0019432">
    <property type="term" value="P:triglyceride biosynthetic process"/>
    <property type="evidence" value="ECO:0007669"/>
    <property type="project" value="UniProtKB-UniRule"/>
</dbReference>
<keyword evidence="8 16" id="KW-0812">Transmembrane</keyword>
<comment type="catalytic activity">
    <reaction evidence="15 16">
        <text>an acyl-CoA + a 1,2-diacyl-sn-glycerol = a triacyl-sn-glycerol + CoA</text>
        <dbReference type="Rhea" id="RHEA:10868"/>
        <dbReference type="ChEBI" id="CHEBI:17815"/>
        <dbReference type="ChEBI" id="CHEBI:57287"/>
        <dbReference type="ChEBI" id="CHEBI:58342"/>
        <dbReference type="ChEBI" id="CHEBI:64615"/>
        <dbReference type="EC" id="2.3.1.20"/>
    </reaction>
</comment>
<evidence type="ECO:0000256" key="2">
    <source>
        <dbReference type="ARBA" id="ARBA00004771"/>
    </source>
</evidence>
<keyword evidence="7 17" id="KW-0808">Transferase</keyword>
<keyword evidence="10 16" id="KW-0256">Endoplasmic reticulum</keyword>
<keyword evidence="6 16" id="KW-0444">Lipid biosynthesis</keyword>
<reference evidence="17" key="1">
    <citation type="submission" date="2022-07" db="EMBL/GenBank/DDBJ databases">
        <title>Phylogenomic reconstructions and comparative analyses of Kickxellomycotina fungi.</title>
        <authorList>
            <person name="Reynolds N.K."/>
            <person name="Stajich J.E."/>
            <person name="Barry K."/>
            <person name="Grigoriev I.V."/>
            <person name="Crous P."/>
            <person name="Smith M.E."/>
        </authorList>
    </citation>
    <scope>NUCLEOTIDE SEQUENCE</scope>
    <source>
        <strain evidence="17">IMI 214461</strain>
    </source>
</reference>
<keyword evidence="13 16" id="KW-0472">Membrane</keyword>
<keyword evidence="11 16" id="KW-1133">Transmembrane helix</keyword>
<dbReference type="AlphaFoldDB" id="A0A9W8BC19"/>
<dbReference type="OrthoDB" id="264532at2759"/>
<evidence type="ECO:0000256" key="15">
    <source>
        <dbReference type="ARBA" id="ARBA00048109"/>
    </source>
</evidence>
<evidence type="ECO:0000256" key="6">
    <source>
        <dbReference type="ARBA" id="ARBA00022516"/>
    </source>
</evidence>
<evidence type="ECO:0000256" key="10">
    <source>
        <dbReference type="ARBA" id="ARBA00022824"/>
    </source>
</evidence>
<evidence type="ECO:0000256" key="9">
    <source>
        <dbReference type="ARBA" id="ARBA00022798"/>
    </source>
</evidence>
<evidence type="ECO:0000256" key="16">
    <source>
        <dbReference type="RuleBase" id="RU367023"/>
    </source>
</evidence>
<keyword evidence="18" id="KW-1185">Reference proteome</keyword>
<dbReference type="Proteomes" id="UP001150907">
    <property type="component" value="Unassembled WGS sequence"/>
</dbReference>
<evidence type="ECO:0000256" key="12">
    <source>
        <dbReference type="ARBA" id="ARBA00023098"/>
    </source>
</evidence>
<comment type="caution">
    <text evidence="17">The sequence shown here is derived from an EMBL/GenBank/DDBJ whole genome shotgun (WGS) entry which is preliminary data.</text>
</comment>
<comment type="pathway">
    <text evidence="2 16">Glycerolipid metabolism; triacylglycerol biosynthesis.</text>
</comment>
<evidence type="ECO:0000256" key="8">
    <source>
        <dbReference type="ARBA" id="ARBA00022692"/>
    </source>
</evidence>
<dbReference type="PANTHER" id="PTHR12317">
    <property type="entry name" value="DIACYLGLYCEROL O-ACYLTRANSFERASE"/>
    <property type="match status" value="1"/>
</dbReference>
<feature type="non-terminal residue" evidence="17">
    <location>
        <position position="356"/>
    </location>
</feature>
<evidence type="ECO:0000256" key="1">
    <source>
        <dbReference type="ARBA" id="ARBA00004477"/>
    </source>
</evidence>
<keyword evidence="12 16" id="KW-0443">Lipid metabolism</keyword>
<dbReference type="InterPro" id="IPR007130">
    <property type="entry name" value="DAGAT"/>
</dbReference>
<protein>
    <recommendedName>
        <fullName evidence="5 16">Diacylglycerol O-acyltransferase</fullName>
        <ecNumber evidence="5 16">2.3.1.20</ecNumber>
    </recommendedName>
</protein>
<keyword evidence="14 16" id="KW-0012">Acyltransferase</keyword>
<dbReference type="GO" id="GO:0006071">
    <property type="term" value="P:glycerol metabolic process"/>
    <property type="evidence" value="ECO:0007669"/>
    <property type="project" value="UniProtKB-UniRule"/>
</dbReference>
<keyword evidence="9" id="KW-0319">Glycerol metabolism</keyword>
<comment type="similarity">
    <text evidence="4 16">Belongs to the diacylglycerol acyltransferase family.</text>
</comment>
<comment type="subcellular location">
    <subcellularLocation>
        <location evidence="1 16">Endoplasmic reticulum membrane</location>
        <topology evidence="1 16">Multi-pass membrane protein</topology>
    </subcellularLocation>
</comment>
<evidence type="ECO:0000256" key="13">
    <source>
        <dbReference type="ARBA" id="ARBA00023136"/>
    </source>
</evidence>
<evidence type="ECO:0000313" key="18">
    <source>
        <dbReference type="Proteomes" id="UP001150907"/>
    </source>
</evidence>
<sequence length="356" mass="39563">MVSYMPPGQALPPELAPAKDTIAGGTAWRPDAADRSSPKHGINMEEPYVYEPDKDILQLSQKSGLGMVLPTILATLFTALVLVMPLAFIYVLVQVSWARIPLVTYMAFCFMDPAIDNGIGRRWQWVRALSLWKYVNAYFPVRIVLEKKLDPSLSYIFGVSPHGILCFSGQVVMGSQKSGLDEAFKGITVHPAGLRHALTVPFFRDYLLAIGTISSSRNSIRKCLARGNGHSVGIVIGGAKESLYTNRGSRKLILQNRKGFVREAILAGAPLVPTFIFGENDIFLQAEHPLLSRLQQWLQSKMMFALPVFYGRLGLVPRRTQLTAVFGSPLFVKKNPAPTHDDINKVHAQYLDELRR</sequence>
<evidence type="ECO:0000256" key="5">
    <source>
        <dbReference type="ARBA" id="ARBA00013244"/>
    </source>
</evidence>
<comment type="function">
    <text evidence="16">Catalyzes the terminal and only committed step in triacylglycerol synthesis by using diacylglycerol and fatty acyl CoA as substrates.</text>
</comment>
<feature type="transmembrane region" description="Helical" evidence="16">
    <location>
        <begin position="67"/>
        <end position="93"/>
    </location>
</feature>
<evidence type="ECO:0000256" key="3">
    <source>
        <dbReference type="ARBA" id="ARBA00005189"/>
    </source>
</evidence>
<dbReference type="Pfam" id="PF03982">
    <property type="entry name" value="DAGAT"/>
    <property type="match status" value="1"/>
</dbReference>
<evidence type="ECO:0000313" key="17">
    <source>
        <dbReference type="EMBL" id="KAJ2002229.1"/>
    </source>
</evidence>
<dbReference type="PANTHER" id="PTHR12317:SF0">
    <property type="entry name" value="ACYLTRANSFERASE"/>
    <property type="match status" value="1"/>
</dbReference>
<evidence type="ECO:0000256" key="11">
    <source>
        <dbReference type="ARBA" id="ARBA00022989"/>
    </source>
</evidence>
<dbReference type="EC" id="2.3.1.20" evidence="5 16"/>
<dbReference type="GO" id="GO:0004144">
    <property type="term" value="F:diacylglycerol O-acyltransferase activity"/>
    <property type="evidence" value="ECO:0007669"/>
    <property type="project" value="UniProtKB-UniRule"/>
</dbReference>
<organism evidence="17 18">
    <name type="scientific">Coemansia thaxteri</name>
    <dbReference type="NCBI Taxonomy" id="2663907"/>
    <lineage>
        <taxon>Eukaryota</taxon>
        <taxon>Fungi</taxon>
        <taxon>Fungi incertae sedis</taxon>
        <taxon>Zoopagomycota</taxon>
        <taxon>Kickxellomycotina</taxon>
        <taxon>Kickxellomycetes</taxon>
        <taxon>Kickxellales</taxon>
        <taxon>Kickxellaceae</taxon>
        <taxon>Coemansia</taxon>
    </lineage>
</organism>
<accession>A0A9W8BC19</accession>
<dbReference type="CDD" id="cd07987">
    <property type="entry name" value="LPLAT_MGAT-like"/>
    <property type="match status" value="1"/>
</dbReference>
<evidence type="ECO:0000256" key="4">
    <source>
        <dbReference type="ARBA" id="ARBA00005420"/>
    </source>
</evidence>
<proteinExistence type="inferred from homology"/>
<name>A0A9W8BC19_9FUNG</name>
<dbReference type="EMBL" id="JANBQF010000322">
    <property type="protein sequence ID" value="KAJ2002229.1"/>
    <property type="molecule type" value="Genomic_DNA"/>
</dbReference>
<evidence type="ECO:0000256" key="14">
    <source>
        <dbReference type="ARBA" id="ARBA00023315"/>
    </source>
</evidence>
<comment type="pathway">
    <text evidence="3">Lipid metabolism.</text>
</comment>